<dbReference type="PANTHER" id="PTHR47331:SF1">
    <property type="entry name" value="GAG-LIKE PROTEIN"/>
    <property type="match status" value="1"/>
</dbReference>
<dbReference type="InterPro" id="IPR040676">
    <property type="entry name" value="DUF5641"/>
</dbReference>
<protein>
    <submittedName>
        <fullName evidence="3">Integrase catalytic domain-containing protein</fullName>
    </submittedName>
</protein>
<dbReference type="PANTHER" id="PTHR47331">
    <property type="entry name" value="PHD-TYPE DOMAIN-CONTAINING PROTEIN"/>
    <property type="match status" value="1"/>
</dbReference>
<reference evidence="3" key="1">
    <citation type="submission" date="2019-12" db="UniProtKB">
        <authorList>
            <consortium name="WormBaseParasite"/>
        </authorList>
    </citation>
    <scope>IDENTIFICATION</scope>
</reference>
<evidence type="ECO:0000259" key="1">
    <source>
        <dbReference type="PROSITE" id="PS50994"/>
    </source>
</evidence>
<proteinExistence type="predicted"/>
<dbReference type="AlphaFoldDB" id="A0A5S6Q5K9"/>
<evidence type="ECO:0000313" key="2">
    <source>
        <dbReference type="Proteomes" id="UP000046395"/>
    </source>
</evidence>
<dbReference type="Pfam" id="PF17921">
    <property type="entry name" value="Integrase_H2C2"/>
    <property type="match status" value="1"/>
</dbReference>
<evidence type="ECO:0000313" key="3">
    <source>
        <dbReference type="WBParaSite" id="TMUE_0000002237.1"/>
    </source>
</evidence>
<dbReference type="GO" id="GO:0015074">
    <property type="term" value="P:DNA integration"/>
    <property type="evidence" value="ECO:0007669"/>
    <property type="project" value="InterPro"/>
</dbReference>
<feature type="domain" description="Integrase catalytic" evidence="1">
    <location>
        <begin position="179"/>
        <end position="365"/>
    </location>
</feature>
<sequence>MSNLDKLLGTVVYLYRFIRNCRRADSKEATEISEHQWAWYACIRAVQGQSFPDELRQLRLGKDLSRRSRFRRLSPFIDTRGLIRVGGRLDEAVMAYDAKHPPILPSRHHLTNLLIRKVHSQNCHAGIEATLSLVRAHAWIVDGRAAVRRVVGQCTVCRRYESNPSLPKMAPLPPSRLVRPPAPFARVGMDFMGPIMVTCRRSQVKRWICLFTCMAIRAVHLEICYSLDVSSFLSAFRRFVARRGPPSDCYSDNGTNFRAAARVLSPEAPHWDSVEISNFMTSRGIKWHFNPPSAPHFGGAWERLIRSAKIALRETLHGQRITDEALQTIVVEIEFMLNCRPLTHVSIDPSDPEPLTPNHFLQGRPFSHVPTDIVQQDNKISRRSWLFVQATLDRYWKRWMKEYVPTLAPGLNKGSDHANIAVDSVVLVVDPQAPRGRWLMGRVTRVFPGKDGTTRVAEVKTINGLMRRPLVMLLALPVVSQQETGGGMLTP</sequence>
<dbReference type="InterPro" id="IPR036397">
    <property type="entry name" value="RNaseH_sf"/>
</dbReference>
<dbReference type="InterPro" id="IPR012337">
    <property type="entry name" value="RNaseH-like_sf"/>
</dbReference>
<dbReference type="GO" id="GO:0003676">
    <property type="term" value="F:nucleic acid binding"/>
    <property type="evidence" value="ECO:0007669"/>
    <property type="project" value="InterPro"/>
</dbReference>
<dbReference type="WBParaSite" id="TMUE_0000002237.1">
    <property type="protein sequence ID" value="TMUE_0000002237.1"/>
    <property type="gene ID" value="WBGene00298089"/>
</dbReference>
<dbReference type="SUPFAM" id="SSF53098">
    <property type="entry name" value="Ribonuclease H-like"/>
    <property type="match status" value="1"/>
</dbReference>
<accession>A0A5S6Q5K9</accession>
<dbReference type="Gene3D" id="3.30.420.10">
    <property type="entry name" value="Ribonuclease H-like superfamily/Ribonuclease H"/>
    <property type="match status" value="1"/>
</dbReference>
<dbReference type="Gene3D" id="1.10.340.70">
    <property type="match status" value="1"/>
</dbReference>
<keyword evidence="2" id="KW-1185">Reference proteome</keyword>
<dbReference type="InterPro" id="IPR001584">
    <property type="entry name" value="Integrase_cat-core"/>
</dbReference>
<dbReference type="Pfam" id="PF18701">
    <property type="entry name" value="DUF5641"/>
    <property type="match status" value="1"/>
</dbReference>
<dbReference type="STRING" id="70415.A0A5S6Q5K9"/>
<name>A0A5S6Q5K9_TRIMR</name>
<dbReference type="Proteomes" id="UP000046395">
    <property type="component" value="Unassembled WGS sequence"/>
</dbReference>
<organism evidence="2 3">
    <name type="scientific">Trichuris muris</name>
    <name type="common">Mouse whipworm</name>
    <dbReference type="NCBI Taxonomy" id="70415"/>
    <lineage>
        <taxon>Eukaryota</taxon>
        <taxon>Metazoa</taxon>
        <taxon>Ecdysozoa</taxon>
        <taxon>Nematoda</taxon>
        <taxon>Enoplea</taxon>
        <taxon>Dorylaimia</taxon>
        <taxon>Trichinellida</taxon>
        <taxon>Trichuridae</taxon>
        <taxon>Trichuris</taxon>
    </lineage>
</organism>
<dbReference type="PROSITE" id="PS50994">
    <property type="entry name" value="INTEGRASE"/>
    <property type="match status" value="1"/>
</dbReference>
<dbReference type="InterPro" id="IPR041588">
    <property type="entry name" value="Integrase_H2C2"/>
</dbReference>